<name>A0A848B0I3_9BACT</name>
<protein>
    <submittedName>
        <fullName evidence="2">DDE-type integrase/transposase/recombinase</fullName>
    </submittedName>
</protein>
<reference evidence="2 3" key="1">
    <citation type="submission" date="2020-04" db="EMBL/GenBank/DDBJ databases">
        <authorList>
            <person name="Hitch T.C.A."/>
            <person name="Wylensek D."/>
            <person name="Clavel T."/>
        </authorList>
    </citation>
    <scope>NUCLEOTIDE SEQUENCE [LARGE SCALE GENOMIC DNA]</scope>
    <source>
        <strain evidence="2 3">COR2-253-APC-1A</strain>
    </source>
</reference>
<organism evidence="2 3">
    <name type="scientific">Victivallis vadensis</name>
    <dbReference type="NCBI Taxonomy" id="172901"/>
    <lineage>
        <taxon>Bacteria</taxon>
        <taxon>Pseudomonadati</taxon>
        <taxon>Lentisphaerota</taxon>
        <taxon>Lentisphaeria</taxon>
        <taxon>Victivallales</taxon>
        <taxon>Victivallaceae</taxon>
        <taxon>Victivallis</taxon>
    </lineage>
</organism>
<dbReference type="InterPro" id="IPR050900">
    <property type="entry name" value="Transposase_IS3/IS150/IS904"/>
</dbReference>
<dbReference type="Pfam" id="PF00665">
    <property type="entry name" value="rve"/>
    <property type="match status" value="1"/>
</dbReference>
<dbReference type="GO" id="GO:0015074">
    <property type="term" value="P:DNA integration"/>
    <property type="evidence" value="ECO:0007669"/>
    <property type="project" value="InterPro"/>
</dbReference>
<feature type="domain" description="Integrase catalytic" evidence="1">
    <location>
        <begin position="1"/>
        <end position="148"/>
    </location>
</feature>
<dbReference type="AlphaFoldDB" id="A0A848B0I3"/>
<dbReference type="Proteomes" id="UP000576225">
    <property type="component" value="Unassembled WGS sequence"/>
</dbReference>
<comment type="caution">
    <text evidence="2">The sequence shown here is derived from an EMBL/GenBank/DDBJ whole genome shotgun (WGS) entry which is preliminary data.</text>
</comment>
<accession>A0A848B0I3</accession>
<proteinExistence type="predicted"/>
<dbReference type="InterPro" id="IPR001584">
    <property type="entry name" value="Integrase_cat-core"/>
</dbReference>
<gene>
    <name evidence="2" type="ORF">HF882_16530</name>
</gene>
<dbReference type="PROSITE" id="PS50994">
    <property type="entry name" value="INTEGRASE"/>
    <property type="match status" value="1"/>
</dbReference>
<dbReference type="InterPro" id="IPR012337">
    <property type="entry name" value="RNaseH-like_sf"/>
</dbReference>
<dbReference type="Gene3D" id="3.30.420.10">
    <property type="entry name" value="Ribonuclease H-like superfamily/Ribonuclease H"/>
    <property type="match status" value="1"/>
</dbReference>
<dbReference type="EMBL" id="JABAEW010000039">
    <property type="protein sequence ID" value="NMD88193.1"/>
    <property type="molecule type" value="Genomic_DNA"/>
</dbReference>
<evidence type="ECO:0000313" key="2">
    <source>
        <dbReference type="EMBL" id="NMD88193.1"/>
    </source>
</evidence>
<dbReference type="PANTHER" id="PTHR46889:SF4">
    <property type="entry name" value="TRANSPOSASE INSO FOR INSERTION SEQUENCE ELEMENT IS911B-RELATED"/>
    <property type="match status" value="1"/>
</dbReference>
<dbReference type="SUPFAM" id="SSF53098">
    <property type="entry name" value="Ribonuclease H-like"/>
    <property type="match status" value="1"/>
</dbReference>
<evidence type="ECO:0000259" key="1">
    <source>
        <dbReference type="PROSITE" id="PS50994"/>
    </source>
</evidence>
<evidence type="ECO:0000313" key="3">
    <source>
        <dbReference type="Proteomes" id="UP000576225"/>
    </source>
</evidence>
<dbReference type="PANTHER" id="PTHR46889">
    <property type="entry name" value="TRANSPOSASE INSF FOR INSERTION SEQUENCE IS3B-RELATED"/>
    <property type="match status" value="1"/>
</dbReference>
<dbReference type="GO" id="GO:0003676">
    <property type="term" value="F:nucleic acid binding"/>
    <property type="evidence" value="ECO:0007669"/>
    <property type="project" value="InterPro"/>
</dbReference>
<dbReference type="RefSeq" id="WP_168963396.1">
    <property type="nucleotide sequence ID" value="NZ_JABAEW010000039.1"/>
</dbReference>
<dbReference type="InterPro" id="IPR036397">
    <property type="entry name" value="RNaseH_sf"/>
</dbReference>
<sequence>MRINEDFWAICAVLDLFSRKVVSWDMAAEGNTSLVLRCFDQAFLLRDKPESLLFYSDQGAQYTAYAFRCHLRELGIEQSMSSPGSPHDNAVIEAFFACMKREELSLKYYNSPDKLKTDVADFVQYYNSLRPHQRLGFRTPNEVEAQFYA</sequence>
<dbReference type="Pfam" id="PF13333">
    <property type="entry name" value="rve_2"/>
    <property type="match status" value="1"/>
</dbReference>